<dbReference type="EMBL" id="JBAWTH010000185">
    <property type="protein sequence ID" value="KAL2273504.1"/>
    <property type="molecule type" value="Genomic_DNA"/>
</dbReference>
<proteinExistence type="predicted"/>
<feature type="region of interest" description="Disordered" evidence="1">
    <location>
        <begin position="281"/>
        <end position="316"/>
    </location>
</feature>
<evidence type="ECO:0000256" key="1">
    <source>
        <dbReference type="SAM" id="MobiDB-lite"/>
    </source>
</evidence>
<reference evidence="2 3" key="1">
    <citation type="submission" date="2024-03" db="EMBL/GenBank/DDBJ databases">
        <title>A high-quality draft genome sequence of Diaporthe vaccinii, a causative agent of upright dieback and viscid rot disease in cranberry plants.</title>
        <authorList>
            <person name="Sarrasin M."/>
            <person name="Lang B.F."/>
            <person name="Burger G."/>
        </authorList>
    </citation>
    <scope>NUCLEOTIDE SEQUENCE [LARGE SCALE GENOMIC DNA]</scope>
    <source>
        <strain evidence="2 3">IS7</strain>
    </source>
</reference>
<evidence type="ECO:0000313" key="2">
    <source>
        <dbReference type="EMBL" id="KAL2273504.1"/>
    </source>
</evidence>
<gene>
    <name evidence="2" type="ORF">FJTKL_04493</name>
</gene>
<comment type="caution">
    <text evidence="2">The sequence shown here is derived from an EMBL/GenBank/DDBJ whole genome shotgun (WGS) entry which is preliminary data.</text>
</comment>
<accession>A0ABR4DSZ7</accession>
<feature type="compositionally biased region" description="Basic and acidic residues" evidence="1">
    <location>
        <begin position="302"/>
        <end position="316"/>
    </location>
</feature>
<keyword evidence="3" id="KW-1185">Reference proteome</keyword>
<dbReference type="Proteomes" id="UP001600888">
    <property type="component" value="Unassembled WGS sequence"/>
</dbReference>
<dbReference type="EMBL" id="JBAWTH010000185">
    <property type="protein sequence ID" value="KAL2273503.1"/>
    <property type="molecule type" value="Genomic_DNA"/>
</dbReference>
<protein>
    <submittedName>
        <fullName evidence="2">Uncharacterized protein</fullName>
    </submittedName>
</protein>
<evidence type="ECO:0000313" key="3">
    <source>
        <dbReference type="Proteomes" id="UP001600888"/>
    </source>
</evidence>
<organism evidence="2 3">
    <name type="scientific">Diaporthe vaccinii</name>
    <dbReference type="NCBI Taxonomy" id="105482"/>
    <lineage>
        <taxon>Eukaryota</taxon>
        <taxon>Fungi</taxon>
        <taxon>Dikarya</taxon>
        <taxon>Ascomycota</taxon>
        <taxon>Pezizomycotina</taxon>
        <taxon>Sordariomycetes</taxon>
        <taxon>Sordariomycetidae</taxon>
        <taxon>Diaporthales</taxon>
        <taxon>Diaporthaceae</taxon>
        <taxon>Diaporthe</taxon>
        <taxon>Diaporthe eres species complex</taxon>
    </lineage>
</organism>
<name>A0ABR4DSZ7_9PEZI</name>
<sequence>MAIFHHKYNKVCPSGVIINFTIHALSDSRGRPVACVLVNVAEVTIFHHEVSSATTFPADKLAIVADPKSFWADRDGKLWLMTYPQLSEVLAASPDRLEADMTLLLHMGCGQYTWDIVKACHDLWEWAHRWEVGLGKPIVWVYTISNLEESIYRDTPVSSLSTEGVKAPRVEWFQPEDFGACILRVQQEDAAHEELCKSLQEPQQLPKHTNRAVVFTPKGKLLEAYDRHSCPPVDFVRLSGDMKGDSLSDWYTDNEIQTMRKRSSDMESLMARATKYVEDGCITRDPPAADSHRRAPRAPRPKPGEHQAKMTAERRAENAKLSAIMARAAQTQKAEVVSRVAGIIDGARRDPAGTDGRLASQVPHLLSLLFDCCRLHTDSVVPVCDEPFEPVDLISQGFLLLQGSLVLPPETGEIILKSSYLFGLVGEVATRLSQLAVLISNVRICQLFGVAGKLKLPLGLSKFELQFFGRLLELGDPQLSLLESARRGGHRLVAGAQLVALLSQPGRRLPAQLQLVVLRGNLLVGLGEPLLVVSQDCFFFPGNHLCLVAGLLHVCPGPLEVLLAVVQPGLEPLDPPLEPCALVQALAELCVLAGDLVARLVVLRPELINLPLHEVDGGLVVALQVIHGLGVARPGRLVRSPLALEIALQQVHRAQLGLLRRVVLLHQRGQLVTHGPHRCLVVGRGVLGHSQVGPDRV</sequence>